<accession>A0A9Q1FPF5</accession>
<evidence type="ECO:0000256" key="1">
    <source>
        <dbReference type="SAM" id="MobiDB-lite"/>
    </source>
</evidence>
<proteinExistence type="predicted"/>
<gene>
    <name evidence="2" type="ORF">SKAU_G00123700</name>
</gene>
<reference evidence="2" key="1">
    <citation type="journal article" date="2023" name="Science">
        <title>Genome structures resolve the early diversification of teleost fishes.</title>
        <authorList>
            <person name="Parey E."/>
            <person name="Louis A."/>
            <person name="Montfort J."/>
            <person name="Bouchez O."/>
            <person name="Roques C."/>
            <person name="Iampietro C."/>
            <person name="Lluch J."/>
            <person name="Castinel A."/>
            <person name="Donnadieu C."/>
            <person name="Desvignes T."/>
            <person name="Floi Bucao C."/>
            <person name="Jouanno E."/>
            <person name="Wen M."/>
            <person name="Mejri S."/>
            <person name="Dirks R."/>
            <person name="Jansen H."/>
            <person name="Henkel C."/>
            <person name="Chen W.J."/>
            <person name="Zahm M."/>
            <person name="Cabau C."/>
            <person name="Klopp C."/>
            <person name="Thompson A.W."/>
            <person name="Robinson-Rechavi M."/>
            <person name="Braasch I."/>
            <person name="Lecointre G."/>
            <person name="Bobe J."/>
            <person name="Postlethwait J.H."/>
            <person name="Berthelot C."/>
            <person name="Roest Crollius H."/>
            <person name="Guiguen Y."/>
        </authorList>
    </citation>
    <scope>NUCLEOTIDE SEQUENCE</scope>
    <source>
        <strain evidence="2">WJC10195</strain>
    </source>
</reference>
<dbReference type="Proteomes" id="UP001152622">
    <property type="component" value="Chromosome 4"/>
</dbReference>
<dbReference type="EMBL" id="JAINUF010000004">
    <property type="protein sequence ID" value="KAJ8363539.1"/>
    <property type="molecule type" value="Genomic_DNA"/>
</dbReference>
<feature type="compositionally biased region" description="Basic and acidic residues" evidence="1">
    <location>
        <begin position="32"/>
        <end position="43"/>
    </location>
</feature>
<protein>
    <submittedName>
        <fullName evidence="2">Uncharacterized protein</fullName>
    </submittedName>
</protein>
<evidence type="ECO:0000313" key="2">
    <source>
        <dbReference type="EMBL" id="KAJ8363539.1"/>
    </source>
</evidence>
<sequence length="182" mass="19775">MGVNCVTTAGRHPADGRLPVRQSAQNQAAARGGDEERGSRTRGDCSGSKCHRHGSPDKAVKMKAVSSFAHADSEASSAIHSEIMRRIGFRTARSPSAEPPPMPSRHALRANERGFSSGYVRTLLYVHAVTFAVPLLSNSKRCAWSCMGMKFCPRPYPESQTPFPPSLRIPKTPSPPLPRKPQ</sequence>
<feature type="region of interest" description="Disordered" evidence="1">
    <location>
        <begin position="160"/>
        <end position="182"/>
    </location>
</feature>
<feature type="compositionally biased region" description="Pro residues" evidence="1">
    <location>
        <begin position="162"/>
        <end position="182"/>
    </location>
</feature>
<comment type="caution">
    <text evidence="2">The sequence shown here is derived from an EMBL/GenBank/DDBJ whole genome shotgun (WGS) entry which is preliminary data.</text>
</comment>
<organism evidence="2 3">
    <name type="scientific">Synaphobranchus kaupii</name>
    <name type="common">Kaup's arrowtooth eel</name>
    <dbReference type="NCBI Taxonomy" id="118154"/>
    <lineage>
        <taxon>Eukaryota</taxon>
        <taxon>Metazoa</taxon>
        <taxon>Chordata</taxon>
        <taxon>Craniata</taxon>
        <taxon>Vertebrata</taxon>
        <taxon>Euteleostomi</taxon>
        <taxon>Actinopterygii</taxon>
        <taxon>Neopterygii</taxon>
        <taxon>Teleostei</taxon>
        <taxon>Anguilliformes</taxon>
        <taxon>Synaphobranchidae</taxon>
        <taxon>Synaphobranchus</taxon>
    </lineage>
</organism>
<feature type="region of interest" description="Disordered" evidence="1">
    <location>
        <begin position="1"/>
        <end position="58"/>
    </location>
</feature>
<dbReference type="AlphaFoldDB" id="A0A9Q1FPF5"/>
<keyword evidence="3" id="KW-1185">Reference proteome</keyword>
<name>A0A9Q1FPF5_SYNKA</name>
<evidence type="ECO:0000313" key="3">
    <source>
        <dbReference type="Proteomes" id="UP001152622"/>
    </source>
</evidence>